<dbReference type="PROSITE" id="PS00216">
    <property type="entry name" value="SUGAR_TRANSPORT_1"/>
    <property type="match status" value="1"/>
</dbReference>
<feature type="transmembrane region" description="Helical" evidence="8">
    <location>
        <begin position="45"/>
        <end position="63"/>
    </location>
</feature>
<feature type="transmembrane region" description="Helical" evidence="8">
    <location>
        <begin position="213"/>
        <end position="237"/>
    </location>
</feature>
<feature type="transmembrane region" description="Helical" evidence="8">
    <location>
        <begin position="163"/>
        <end position="183"/>
    </location>
</feature>
<reference evidence="10 11" key="1">
    <citation type="submission" date="2018-06" db="EMBL/GenBank/DDBJ databases">
        <authorList>
            <consortium name="Pathogen Informatics"/>
            <person name="Doyle S."/>
        </authorList>
    </citation>
    <scope>NUCLEOTIDE SEQUENCE [LARGE SCALE GENOMIC DNA]</scope>
    <source>
        <strain evidence="10 11">NCTC13296</strain>
    </source>
</reference>
<evidence type="ECO:0000313" key="11">
    <source>
        <dbReference type="Proteomes" id="UP000254569"/>
    </source>
</evidence>
<organism evidence="10 11">
    <name type="scientific">Rhodococcus gordoniae</name>
    <dbReference type="NCBI Taxonomy" id="223392"/>
    <lineage>
        <taxon>Bacteria</taxon>
        <taxon>Bacillati</taxon>
        <taxon>Actinomycetota</taxon>
        <taxon>Actinomycetes</taxon>
        <taxon>Mycobacteriales</taxon>
        <taxon>Nocardiaceae</taxon>
        <taxon>Rhodococcus</taxon>
    </lineage>
</organism>
<evidence type="ECO:0000256" key="2">
    <source>
        <dbReference type="ARBA" id="ARBA00006236"/>
    </source>
</evidence>
<proteinExistence type="inferred from homology"/>
<dbReference type="GO" id="GO:0042910">
    <property type="term" value="F:xenobiotic transmembrane transporter activity"/>
    <property type="evidence" value="ECO:0007669"/>
    <property type="project" value="InterPro"/>
</dbReference>
<dbReference type="CDD" id="cd17320">
    <property type="entry name" value="MFS_MdfA_MDR_like"/>
    <property type="match status" value="1"/>
</dbReference>
<keyword evidence="3" id="KW-0813">Transport</keyword>
<feature type="transmembrane region" description="Helical" evidence="8">
    <location>
        <begin position="133"/>
        <end position="151"/>
    </location>
</feature>
<dbReference type="InterPro" id="IPR005829">
    <property type="entry name" value="Sugar_transporter_CS"/>
</dbReference>
<dbReference type="Gene3D" id="1.20.1720.10">
    <property type="entry name" value="Multidrug resistance protein D"/>
    <property type="match status" value="1"/>
</dbReference>
<keyword evidence="5 8" id="KW-0812">Transmembrane</keyword>
<comment type="similarity">
    <text evidence="2">Belongs to the major facilitator superfamily. Bcr/CmlA family.</text>
</comment>
<evidence type="ECO:0000256" key="3">
    <source>
        <dbReference type="ARBA" id="ARBA00022448"/>
    </source>
</evidence>
<feature type="transmembrane region" description="Helical" evidence="8">
    <location>
        <begin position="342"/>
        <end position="363"/>
    </location>
</feature>
<keyword evidence="4" id="KW-1003">Cell membrane</keyword>
<sequence length="403" mass="40871">MNKTIPVPMLCALALLSAIAPLATDMYLPGLPVMAESLGSSTVGVQLTLTTFMAGLGLGQLLVGPLSDGWGRRRLILAGTIVLAVSSAICAMAPTVEILIAARLIQGFSGGTGIVLARAVIADRARGNQAAKLFSLMMIIGGIAPVAAPLLGGVLLDPIGWRGIFWVLTGLAVLMAAGAFAFVPETLPPEKRHSGGLKTMAGNFGYVLRQRRFVGYAAAMALGFGAMFSYISASPFVTQNILGLSPGQFSMVFAVNSAGLVLANAVNTRLIGRFEVRTLLLFGVTTMFTAGALLLLTMVVVGYVAALILPLLFVAISMMGLTLGNATALAQSQVPKAAGTGSAVIGASQFGLAAVVSPLVGLGGEGTGIPMAVAIVICSGLALASAAVLARDSAAVPARESSS</sequence>
<dbReference type="SUPFAM" id="SSF103473">
    <property type="entry name" value="MFS general substrate transporter"/>
    <property type="match status" value="1"/>
</dbReference>
<feature type="transmembrane region" description="Helical" evidence="8">
    <location>
        <begin position="369"/>
        <end position="390"/>
    </location>
</feature>
<keyword evidence="11" id="KW-1185">Reference proteome</keyword>
<feature type="transmembrane region" description="Helical" evidence="8">
    <location>
        <begin position="307"/>
        <end position="330"/>
    </location>
</feature>
<dbReference type="PROSITE" id="PS50850">
    <property type="entry name" value="MFS"/>
    <property type="match status" value="1"/>
</dbReference>
<dbReference type="Proteomes" id="UP000254569">
    <property type="component" value="Unassembled WGS sequence"/>
</dbReference>
<dbReference type="InterPro" id="IPR011701">
    <property type="entry name" value="MFS"/>
</dbReference>
<evidence type="ECO:0000313" key="10">
    <source>
        <dbReference type="EMBL" id="SUE13599.1"/>
    </source>
</evidence>
<feature type="transmembrane region" description="Helical" evidence="8">
    <location>
        <begin position="75"/>
        <end position="94"/>
    </location>
</feature>
<feature type="domain" description="Major facilitator superfamily (MFS) profile" evidence="9">
    <location>
        <begin position="9"/>
        <end position="394"/>
    </location>
</feature>
<feature type="transmembrane region" description="Helical" evidence="8">
    <location>
        <begin position="100"/>
        <end position="121"/>
    </location>
</feature>
<dbReference type="FunFam" id="1.20.1720.10:FF:000005">
    <property type="entry name" value="Bcr/CflA family efflux transporter"/>
    <property type="match status" value="1"/>
</dbReference>
<evidence type="ECO:0000256" key="8">
    <source>
        <dbReference type="SAM" id="Phobius"/>
    </source>
</evidence>
<feature type="transmembrane region" description="Helical" evidence="8">
    <location>
        <begin position="249"/>
        <end position="267"/>
    </location>
</feature>
<evidence type="ECO:0000256" key="7">
    <source>
        <dbReference type="ARBA" id="ARBA00023136"/>
    </source>
</evidence>
<dbReference type="InterPro" id="IPR020846">
    <property type="entry name" value="MFS_dom"/>
</dbReference>
<dbReference type="EMBL" id="UGVI01000001">
    <property type="protein sequence ID" value="SUE13599.1"/>
    <property type="molecule type" value="Genomic_DNA"/>
</dbReference>
<evidence type="ECO:0000256" key="1">
    <source>
        <dbReference type="ARBA" id="ARBA00004651"/>
    </source>
</evidence>
<keyword evidence="6 8" id="KW-1133">Transmembrane helix</keyword>
<evidence type="ECO:0000259" key="9">
    <source>
        <dbReference type="PROSITE" id="PS50850"/>
    </source>
</evidence>
<dbReference type="InterPro" id="IPR036259">
    <property type="entry name" value="MFS_trans_sf"/>
</dbReference>
<dbReference type="PANTHER" id="PTHR42718">
    <property type="entry name" value="MAJOR FACILITATOR SUPERFAMILY MULTIDRUG TRANSPORTER MFSC"/>
    <property type="match status" value="1"/>
</dbReference>
<dbReference type="NCBIfam" id="TIGR00710">
    <property type="entry name" value="efflux_Bcr_CflA"/>
    <property type="match status" value="1"/>
</dbReference>
<dbReference type="PANTHER" id="PTHR42718:SF9">
    <property type="entry name" value="MAJOR FACILITATOR SUPERFAMILY MULTIDRUG TRANSPORTER MFSC"/>
    <property type="match status" value="1"/>
</dbReference>
<dbReference type="GO" id="GO:0005886">
    <property type="term" value="C:plasma membrane"/>
    <property type="evidence" value="ECO:0007669"/>
    <property type="project" value="UniProtKB-SubCell"/>
</dbReference>
<dbReference type="InterPro" id="IPR004812">
    <property type="entry name" value="Efflux_drug-R_Bcr/CmlA"/>
</dbReference>
<protein>
    <submittedName>
        <fullName evidence="10">Drug resistance efflux protein</fullName>
    </submittedName>
</protein>
<keyword evidence="7 8" id="KW-0472">Membrane</keyword>
<evidence type="ECO:0000256" key="4">
    <source>
        <dbReference type="ARBA" id="ARBA00022475"/>
    </source>
</evidence>
<accession>A0A379LU92</accession>
<feature type="transmembrane region" description="Helical" evidence="8">
    <location>
        <begin position="279"/>
        <end position="301"/>
    </location>
</feature>
<comment type="subcellular location">
    <subcellularLocation>
        <location evidence="1">Cell membrane</location>
        <topology evidence="1">Multi-pass membrane protein</topology>
    </subcellularLocation>
</comment>
<evidence type="ECO:0000256" key="6">
    <source>
        <dbReference type="ARBA" id="ARBA00022989"/>
    </source>
</evidence>
<dbReference type="GO" id="GO:1990961">
    <property type="term" value="P:xenobiotic detoxification by transmembrane export across the plasma membrane"/>
    <property type="evidence" value="ECO:0007669"/>
    <property type="project" value="InterPro"/>
</dbReference>
<dbReference type="Pfam" id="PF07690">
    <property type="entry name" value="MFS_1"/>
    <property type="match status" value="1"/>
</dbReference>
<name>A0A379LU92_9NOCA</name>
<dbReference type="AlphaFoldDB" id="A0A379LU92"/>
<evidence type="ECO:0000256" key="5">
    <source>
        <dbReference type="ARBA" id="ARBA00022692"/>
    </source>
</evidence>
<gene>
    <name evidence="10" type="primary">bcr</name>
    <name evidence="10" type="ORF">NCTC13296_00421</name>
</gene>